<keyword evidence="3" id="KW-1185">Reference proteome</keyword>
<name>A0ABM8HZK3_9BACT</name>
<dbReference type="InterPro" id="IPR016796">
    <property type="entry name" value="UCP021774"/>
</dbReference>
<evidence type="ECO:0000313" key="3">
    <source>
        <dbReference type="Proteomes" id="UP001319827"/>
    </source>
</evidence>
<dbReference type="PANTHER" id="PTHR38342:SF1">
    <property type="entry name" value="SLR5037 PROTEIN"/>
    <property type="match status" value="1"/>
</dbReference>
<evidence type="ECO:0000313" key="2">
    <source>
        <dbReference type="EMBL" id="BCR06040.1"/>
    </source>
</evidence>
<dbReference type="Pfam" id="PF03625">
    <property type="entry name" value="DUF302"/>
    <property type="match status" value="1"/>
</dbReference>
<reference evidence="2 3" key="2">
    <citation type="journal article" date="2021" name="Int. J. Syst. Evol. Microbiol.">
        <title>Isolation and Polyphasic Characterization of Desulfuromonas versatilis sp. Nov., an Electrogenic Bacteria Capable of Versatile Metabolism Isolated from a Graphene Oxide-Reducing Enrichment Culture.</title>
        <authorList>
            <person name="Xie L."/>
            <person name="Yoshida N."/>
            <person name="Ishii S."/>
            <person name="Meng L."/>
        </authorList>
    </citation>
    <scope>NUCLEOTIDE SEQUENCE [LARGE SCALE GENOMIC DNA]</scope>
    <source>
        <strain evidence="2 3">NIT-T3</strain>
    </source>
</reference>
<evidence type="ECO:0000259" key="1">
    <source>
        <dbReference type="Pfam" id="PF03625"/>
    </source>
</evidence>
<dbReference type="EMBL" id="AP024355">
    <property type="protein sequence ID" value="BCR06040.1"/>
    <property type="molecule type" value="Genomic_DNA"/>
</dbReference>
<dbReference type="PANTHER" id="PTHR38342">
    <property type="entry name" value="SLR5037 PROTEIN"/>
    <property type="match status" value="1"/>
</dbReference>
<dbReference type="PIRSF" id="PIRSF021774">
    <property type="entry name" value="UCP021774"/>
    <property type="match status" value="1"/>
</dbReference>
<feature type="domain" description="DUF302" evidence="1">
    <location>
        <begin position="39"/>
        <end position="102"/>
    </location>
</feature>
<accession>A0ABM8HZK3</accession>
<dbReference type="InterPro" id="IPR005180">
    <property type="entry name" value="DUF302"/>
</dbReference>
<dbReference type="Proteomes" id="UP001319827">
    <property type="component" value="Chromosome"/>
</dbReference>
<proteinExistence type="predicted"/>
<protein>
    <recommendedName>
        <fullName evidence="1">DUF302 domain-containing protein</fullName>
    </recommendedName>
</protein>
<reference evidence="2 3" key="1">
    <citation type="journal article" date="2016" name="C (Basel)">
        <title>Selective Growth of and Electricity Production by Marine Exoelectrogenic Bacteria in Self-Aggregated Hydrogel of Microbially Reduced Graphene Oxide.</title>
        <authorList>
            <person name="Yoshida N."/>
            <person name="Goto Y."/>
            <person name="Miyata Y."/>
        </authorList>
    </citation>
    <scope>NUCLEOTIDE SEQUENCE [LARGE SCALE GENOMIC DNA]</scope>
    <source>
        <strain evidence="2 3">NIT-T3</strain>
    </source>
</reference>
<organism evidence="2 3">
    <name type="scientific">Desulfuromonas versatilis</name>
    <dbReference type="NCBI Taxonomy" id="2802975"/>
    <lineage>
        <taxon>Bacteria</taxon>
        <taxon>Pseudomonadati</taxon>
        <taxon>Thermodesulfobacteriota</taxon>
        <taxon>Desulfuromonadia</taxon>
        <taxon>Desulfuromonadales</taxon>
        <taxon>Desulfuromonadaceae</taxon>
        <taxon>Desulfuromonas</taxon>
    </lineage>
</organism>
<gene>
    <name evidence="2" type="ORF">DESUT3_31090</name>
</gene>
<dbReference type="InterPro" id="IPR035923">
    <property type="entry name" value="TT1751-like_sf"/>
</dbReference>
<dbReference type="CDD" id="cd14797">
    <property type="entry name" value="DUF302"/>
    <property type="match status" value="1"/>
</dbReference>
<sequence>MEKVRPYGFGRTLEITFERAVERVTAALREQGFSIFTEIDVRSAFREKLDLDFRRYTILGTCIPQVALKALTLEPSLGLLLPCNVIVYEEDHNHTTVMALEPAATLGRDADPALQNLLGQVRDRFAAALGRV</sequence>
<dbReference type="RefSeq" id="WP_221249423.1">
    <property type="nucleotide sequence ID" value="NZ_AP024355.1"/>
</dbReference>
<dbReference type="SUPFAM" id="SSF103247">
    <property type="entry name" value="TT1751-like"/>
    <property type="match status" value="1"/>
</dbReference>
<dbReference type="Gene3D" id="3.30.310.70">
    <property type="entry name" value="TT1751-like domain"/>
    <property type="match status" value="1"/>
</dbReference>